<dbReference type="PANTHER" id="PTHR36849:SF1">
    <property type="entry name" value="CYTOPLASMIC PROTEIN"/>
    <property type="match status" value="1"/>
</dbReference>
<organism evidence="1 2">
    <name type="scientific">Deinococcus aluminii</name>
    <dbReference type="NCBI Taxonomy" id="1656885"/>
    <lineage>
        <taxon>Bacteria</taxon>
        <taxon>Thermotogati</taxon>
        <taxon>Deinococcota</taxon>
        <taxon>Deinococci</taxon>
        <taxon>Deinococcales</taxon>
        <taxon>Deinococcaceae</taxon>
        <taxon>Deinococcus</taxon>
    </lineage>
</organism>
<accession>A0ABP9XDV0</accession>
<reference evidence="1 2" key="1">
    <citation type="submission" date="2024-02" db="EMBL/GenBank/DDBJ databases">
        <title>Deinococcus aluminii NBRC 112889.</title>
        <authorList>
            <person name="Ichikawa N."/>
            <person name="Katano-Makiyama Y."/>
            <person name="Hidaka K."/>
        </authorList>
    </citation>
    <scope>NUCLEOTIDE SEQUENCE [LARGE SCALE GENOMIC DNA]</scope>
    <source>
        <strain evidence="1 2">NBRC 112889</strain>
    </source>
</reference>
<dbReference type="EMBL" id="BAABRV010000004">
    <property type="protein sequence ID" value="GAA5533522.1"/>
    <property type="molecule type" value="Genomic_DNA"/>
</dbReference>
<name>A0ABP9XDV0_9DEIO</name>
<protein>
    <recommendedName>
        <fullName evidence="3">DUF488 domain-containing protein</fullName>
    </recommendedName>
</protein>
<comment type="caution">
    <text evidence="1">The sequence shown here is derived from an EMBL/GenBank/DDBJ whole genome shotgun (WGS) entry which is preliminary data.</text>
</comment>
<dbReference type="PANTHER" id="PTHR36849">
    <property type="entry name" value="CYTOPLASMIC PROTEIN-RELATED"/>
    <property type="match status" value="1"/>
</dbReference>
<evidence type="ECO:0000313" key="1">
    <source>
        <dbReference type="EMBL" id="GAA5533522.1"/>
    </source>
</evidence>
<proteinExistence type="predicted"/>
<keyword evidence="2" id="KW-1185">Reference proteome</keyword>
<dbReference type="Proteomes" id="UP001404956">
    <property type="component" value="Unassembled WGS sequence"/>
</dbReference>
<evidence type="ECO:0000313" key="2">
    <source>
        <dbReference type="Proteomes" id="UP001404956"/>
    </source>
</evidence>
<dbReference type="RefSeq" id="WP_345453937.1">
    <property type="nucleotide sequence ID" value="NZ_BAABRV010000004.1"/>
</dbReference>
<gene>
    <name evidence="1" type="ORF">Dalu01_01928</name>
</gene>
<evidence type="ECO:0008006" key="3">
    <source>
        <dbReference type="Google" id="ProtNLM"/>
    </source>
</evidence>
<sequence>MNGSSVPASHLRLKRAYEPAEPGDGVRILVDRLWPRGVSKANAALHDWMKEVAPSTELRKWFGHDPAHWAEFQRRYRAELGQQSGALDRIRSLARSRVVTLVHSAHDEQHNDAVVMRDVLLGEA</sequence>
<dbReference type="InterPro" id="IPR052552">
    <property type="entry name" value="YeaO-like"/>
</dbReference>
<dbReference type="Pfam" id="PF22752">
    <property type="entry name" value="DUF488-N3i"/>
    <property type="match status" value="1"/>
</dbReference>